<dbReference type="EMBL" id="WTYQ01000003">
    <property type="protein sequence ID" value="MXP26244.1"/>
    <property type="molecule type" value="Genomic_DNA"/>
</dbReference>
<dbReference type="OrthoDB" id="479699at2"/>
<evidence type="ECO:0000313" key="2">
    <source>
        <dbReference type="EMBL" id="MXP26244.1"/>
    </source>
</evidence>
<dbReference type="PROSITE" id="PS51184">
    <property type="entry name" value="JMJC"/>
    <property type="match status" value="1"/>
</dbReference>
<name>A0A845A967_9SPHN</name>
<dbReference type="SUPFAM" id="SSF51197">
    <property type="entry name" value="Clavaminate synthase-like"/>
    <property type="match status" value="1"/>
</dbReference>
<dbReference type="PANTHER" id="PTHR12461:SF105">
    <property type="entry name" value="HYPOXIA-INDUCIBLE FACTOR 1-ALPHA INHIBITOR"/>
    <property type="match status" value="1"/>
</dbReference>
<dbReference type="Pfam" id="PF13621">
    <property type="entry name" value="Cupin_8"/>
    <property type="match status" value="1"/>
</dbReference>
<organism evidence="2 3">
    <name type="scientific">Altericroceibacterium indicum</name>
    <dbReference type="NCBI Taxonomy" id="374177"/>
    <lineage>
        <taxon>Bacteria</taxon>
        <taxon>Pseudomonadati</taxon>
        <taxon>Pseudomonadota</taxon>
        <taxon>Alphaproteobacteria</taxon>
        <taxon>Sphingomonadales</taxon>
        <taxon>Erythrobacteraceae</taxon>
        <taxon>Altericroceibacterium</taxon>
    </lineage>
</organism>
<evidence type="ECO:0000259" key="1">
    <source>
        <dbReference type="PROSITE" id="PS51184"/>
    </source>
</evidence>
<gene>
    <name evidence="2" type="ORF">GRI39_09370</name>
</gene>
<dbReference type="PANTHER" id="PTHR12461">
    <property type="entry name" value="HYPOXIA-INDUCIBLE FACTOR 1 ALPHA INHIBITOR-RELATED"/>
    <property type="match status" value="1"/>
</dbReference>
<dbReference type="Gene3D" id="2.60.120.10">
    <property type="entry name" value="Jelly Rolls"/>
    <property type="match status" value="1"/>
</dbReference>
<proteinExistence type="predicted"/>
<dbReference type="InterPro" id="IPR041667">
    <property type="entry name" value="Cupin_8"/>
</dbReference>
<protein>
    <submittedName>
        <fullName evidence="2">Cupin-like domain-containing protein</fullName>
    </submittedName>
</protein>
<accession>A0A845A967</accession>
<reference evidence="2 3" key="1">
    <citation type="submission" date="2019-12" db="EMBL/GenBank/DDBJ databases">
        <title>Genomic-based taxomic classification of the family Erythrobacteraceae.</title>
        <authorList>
            <person name="Xu L."/>
        </authorList>
    </citation>
    <scope>NUCLEOTIDE SEQUENCE [LARGE SCALE GENOMIC DNA]</scope>
    <source>
        <strain evidence="2 3">DSM 18604</strain>
    </source>
</reference>
<comment type="caution">
    <text evidence="2">The sequence shown here is derived from an EMBL/GenBank/DDBJ whole genome shotgun (WGS) entry which is preliminary data.</text>
</comment>
<keyword evidence="3" id="KW-1185">Reference proteome</keyword>
<dbReference type="AlphaFoldDB" id="A0A845A967"/>
<dbReference type="InterPro" id="IPR003347">
    <property type="entry name" value="JmjC_dom"/>
</dbReference>
<evidence type="ECO:0000313" key="3">
    <source>
        <dbReference type="Proteomes" id="UP000460561"/>
    </source>
</evidence>
<sequence>MEYGQPKLLRGVCKEWPVVQAAQSGAQNVAAYLQRFDSGAQAQAFIGAPDIQGRYHYGDNAEGFNFRRETLSLPDALATILRLAQAPGEGTAYLGSIPTRDYLPGFEQENSLPFLSANVEPRVWVGNASTASCHYDTFDNVACVAAGKRRFTLYPPEAIADLYIGPIDHTMAGQPISMAMGSTIGDPRYPRFEAIRDEAIIVELEPGDALYLPKLWWHQVEATEPFNLLVNYWWDGFPQGPDTPFTAMMLAMTVLAERPAAERQAWRAFFDHYVFRPNGHPLSHMPDERHGILGPLGNGNRKRIRAMVMQWLRGS</sequence>
<dbReference type="Proteomes" id="UP000460561">
    <property type="component" value="Unassembled WGS sequence"/>
</dbReference>
<dbReference type="InterPro" id="IPR014710">
    <property type="entry name" value="RmlC-like_jellyroll"/>
</dbReference>
<dbReference type="SMART" id="SM00558">
    <property type="entry name" value="JmjC"/>
    <property type="match status" value="1"/>
</dbReference>
<feature type="domain" description="JmjC" evidence="1">
    <location>
        <begin position="86"/>
        <end position="249"/>
    </location>
</feature>